<dbReference type="PANTHER" id="PTHR31679:SF2">
    <property type="entry name" value="PEROXISOMAL MEMBRANE PROTEIN PEX30-RELATED"/>
    <property type="match status" value="1"/>
</dbReference>
<dbReference type="InterPro" id="IPR010482">
    <property type="entry name" value="TECPR1-like_DysF"/>
</dbReference>
<organism evidence="9 10">
    <name type="scientific">Malassezia equina</name>
    <dbReference type="NCBI Taxonomy" id="1381935"/>
    <lineage>
        <taxon>Eukaryota</taxon>
        <taxon>Fungi</taxon>
        <taxon>Dikarya</taxon>
        <taxon>Basidiomycota</taxon>
        <taxon>Ustilaginomycotina</taxon>
        <taxon>Malasseziomycetes</taxon>
        <taxon>Malasseziales</taxon>
        <taxon>Malasseziaceae</taxon>
        <taxon>Malassezia</taxon>
    </lineage>
</organism>
<dbReference type="AlphaFoldDB" id="A0AAF0EM02"/>
<evidence type="ECO:0000256" key="5">
    <source>
        <dbReference type="SAM" id="MobiDB-lite"/>
    </source>
</evidence>
<evidence type="ECO:0000313" key="9">
    <source>
        <dbReference type="EMBL" id="WFD24602.1"/>
    </source>
</evidence>
<dbReference type="InterPro" id="IPR006614">
    <property type="entry name" value="Peroxin/Ferlin"/>
</dbReference>
<feature type="transmembrane region" description="Helical" evidence="6">
    <location>
        <begin position="167"/>
        <end position="187"/>
    </location>
</feature>
<evidence type="ECO:0000256" key="2">
    <source>
        <dbReference type="ARBA" id="ARBA00022692"/>
    </source>
</evidence>
<protein>
    <recommendedName>
        <fullName evidence="7 8">Peroxin/Ferlin domain-containing protein</fullName>
    </recommendedName>
</protein>
<evidence type="ECO:0000259" key="8">
    <source>
        <dbReference type="SMART" id="SM00694"/>
    </source>
</evidence>
<feature type="transmembrane region" description="Helical" evidence="6">
    <location>
        <begin position="35"/>
        <end position="54"/>
    </location>
</feature>
<dbReference type="EMBL" id="CP119906">
    <property type="protein sequence ID" value="WFD24602.1"/>
    <property type="molecule type" value="Genomic_DNA"/>
</dbReference>
<evidence type="ECO:0000256" key="3">
    <source>
        <dbReference type="ARBA" id="ARBA00022989"/>
    </source>
</evidence>
<evidence type="ECO:0000259" key="7">
    <source>
        <dbReference type="SMART" id="SM00693"/>
    </source>
</evidence>
<evidence type="ECO:0000256" key="1">
    <source>
        <dbReference type="ARBA" id="ARBA00004127"/>
    </source>
</evidence>
<feature type="transmembrane region" description="Helical" evidence="6">
    <location>
        <begin position="234"/>
        <end position="253"/>
    </location>
</feature>
<feature type="domain" description="Peroxin/Ferlin" evidence="7">
    <location>
        <begin position="348"/>
        <end position="429"/>
    </location>
</feature>
<proteinExistence type="predicted"/>
<name>A0AAF0EM02_9BASI</name>
<feature type="transmembrane region" description="Helical" evidence="6">
    <location>
        <begin position="273"/>
        <end position="293"/>
    </location>
</feature>
<sequence length="535" mass="60229">MSEKPSTEMLASGSRIASVKSLSFTEAMEGLPPSMIQLLVVLAPTIDVVHRALLLVTWRGGYVTRVQSWILLMGYVLTCMYGYELLRYAPQALLLLVLGYTWLCRSFARVTSQRRASDECGTGQTLRKAVSQLADIADFVSAVYECLLRPVHDVLCWKVPGYGPVQLVVFLLASWPLWLLCVLPQHLWVTPFYYAKTTLSALGASAPAVALSNYYHAHIVPAVYAHMTTNAPRLVALFTKLSVWTNVYLVPVVRSWDLAHMPLKLQMFPPFPIAALTLRHVLLVGGVIVLTWCSPWATLIRAALWHSAFVRHVVMTVVRVLSGSETVASRLRPKPQPKQKNRAADEFETEFVFEIYENQRWWIGLDWTAALLPQERPSWSDSENHAVAPPASFSLPQGSRIFMPSSRVSGKDDLRTTQWRWIDSEWHVAGVQSITSSSYTPKKSMKASEAQRLSKELATEPTEPVEVPEDIKDVARPMAEPGVSVDVDDEGWQYGDNAWEKLSKQSGMGRYTRRRRWLRKAVLIQSVEYGVQRSS</sequence>
<dbReference type="SMART" id="SM00694">
    <property type="entry name" value="DysFC"/>
    <property type="match status" value="1"/>
</dbReference>
<keyword evidence="4 6" id="KW-0472">Membrane</keyword>
<dbReference type="PANTHER" id="PTHR31679">
    <property type="entry name" value="PEROXISOMAL MEMBRANE PROTEIN PEX30-RELATED"/>
    <property type="match status" value="1"/>
</dbReference>
<accession>A0AAF0EM02</accession>
<dbReference type="Proteomes" id="UP001214415">
    <property type="component" value="Chromosome 7"/>
</dbReference>
<keyword evidence="3 6" id="KW-1133">Transmembrane helix</keyword>
<keyword evidence="2 6" id="KW-0812">Transmembrane</keyword>
<evidence type="ECO:0000256" key="4">
    <source>
        <dbReference type="ARBA" id="ARBA00023136"/>
    </source>
</evidence>
<evidence type="ECO:0000313" key="10">
    <source>
        <dbReference type="Proteomes" id="UP001214415"/>
    </source>
</evidence>
<dbReference type="GO" id="GO:0012505">
    <property type="term" value="C:endomembrane system"/>
    <property type="evidence" value="ECO:0007669"/>
    <property type="project" value="UniProtKB-SubCell"/>
</dbReference>
<dbReference type="GO" id="GO:0005778">
    <property type="term" value="C:peroxisomal membrane"/>
    <property type="evidence" value="ECO:0007669"/>
    <property type="project" value="TreeGrafter"/>
</dbReference>
<gene>
    <name evidence="9" type="ORF">MEQU1_003305</name>
</gene>
<dbReference type="GO" id="GO:0007031">
    <property type="term" value="P:peroxisome organization"/>
    <property type="evidence" value="ECO:0007669"/>
    <property type="project" value="UniProtKB-ARBA"/>
</dbReference>
<feature type="transmembrane region" description="Helical" evidence="6">
    <location>
        <begin position="89"/>
        <end position="108"/>
    </location>
</feature>
<evidence type="ECO:0000256" key="6">
    <source>
        <dbReference type="SAM" id="Phobius"/>
    </source>
</evidence>
<feature type="region of interest" description="Disordered" evidence="5">
    <location>
        <begin position="437"/>
        <end position="466"/>
    </location>
</feature>
<feature type="transmembrane region" description="Helical" evidence="6">
    <location>
        <begin position="66"/>
        <end position="83"/>
    </location>
</feature>
<dbReference type="InterPro" id="IPR052646">
    <property type="entry name" value="Peroxisomal_PEX28-32"/>
</dbReference>
<feature type="domain" description="Peroxin/Ferlin" evidence="8">
    <location>
        <begin position="491"/>
        <end position="524"/>
    </location>
</feature>
<feature type="transmembrane region" description="Helical" evidence="6">
    <location>
        <begin position="193"/>
        <end position="214"/>
    </location>
</feature>
<comment type="subcellular location">
    <subcellularLocation>
        <location evidence="1">Endomembrane system</location>
        <topology evidence="1">Multi-pass membrane protein</topology>
    </subcellularLocation>
</comment>
<dbReference type="SMART" id="SM00693">
    <property type="entry name" value="DysFN"/>
    <property type="match status" value="1"/>
</dbReference>
<dbReference type="Pfam" id="PF06398">
    <property type="entry name" value="Pex24p"/>
    <property type="match status" value="1"/>
</dbReference>
<keyword evidence="10" id="KW-1185">Reference proteome</keyword>
<reference evidence="9" key="1">
    <citation type="submission" date="2023-03" db="EMBL/GenBank/DDBJ databases">
        <title>Mating type loci evolution in Malassezia.</title>
        <authorList>
            <person name="Coelho M.A."/>
        </authorList>
    </citation>
    <scope>NUCLEOTIDE SEQUENCE</scope>
    <source>
        <strain evidence="9">CBS 12830</strain>
    </source>
</reference>